<dbReference type="InterPro" id="IPR008266">
    <property type="entry name" value="Tyr_kinase_AS"/>
</dbReference>
<dbReference type="GO" id="GO:0043235">
    <property type="term" value="C:receptor complex"/>
    <property type="evidence" value="ECO:0007669"/>
    <property type="project" value="TreeGrafter"/>
</dbReference>
<keyword evidence="2" id="KW-0433">Leucine-rich repeat</keyword>
<dbReference type="GO" id="GO:0005524">
    <property type="term" value="F:ATP binding"/>
    <property type="evidence" value="ECO:0007669"/>
    <property type="project" value="InterPro"/>
</dbReference>
<evidence type="ECO:0000313" key="10">
    <source>
        <dbReference type="EMBL" id="JAC73426.1"/>
    </source>
</evidence>
<keyword evidence="6" id="KW-0862">Zinc</keyword>
<keyword evidence="4" id="KW-0677">Repeat</keyword>
<dbReference type="GO" id="GO:0008270">
    <property type="term" value="F:zinc ion binding"/>
    <property type="evidence" value="ECO:0007669"/>
    <property type="project" value="UniProtKB-KW"/>
</dbReference>
<dbReference type="InterPro" id="IPR011009">
    <property type="entry name" value="Kinase-like_dom_sf"/>
</dbReference>
<dbReference type="GO" id="GO:0004714">
    <property type="term" value="F:transmembrane receptor protein tyrosine kinase activity"/>
    <property type="evidence" value="ECO:0007669"/>
    <property type="project" value="TreeGrafter"/>
</dbReference>
<evidence type="ECO:0000259" key="8">
    <source>
        <dbReference type="PROSITE" id="PS50011"/>
    </source>
</evidence>
<evidence type="ECO:0000256" key="2">
    <source>
        <dbReference type="ARBA" id="ARBA00022614"/>
    </source>
</evidence>
<dbReference type="Gene3D" id="1.10.510.10">
    <property type="entry name" value="Transferase(Phosphotransferase) domain 1"/>
    <property type="match status" value="1"/>
</dbReference>
<dbReference type="InterPro" id="IPR001245">
    <property type="entry name" value="Ser-Thr/Tyr_kinase_cat_dom"/>
</dbReference>
<evidence type="ECO:0000256" key="7">
    <source>
        <dbReference type="PROSITE-ProRule" id="PRU00175"/>
    </source>
</evidence>
<keyword evidence="10" id="KW-0418">Kinase</keyword>
<dbReference type="InterPro" id="IPR001611">
    <property type="entry name" value="Leu-rich_rpt"/>
</dbReference>
<dbReference type="Pfam" id="PF13920">
    <property type="entry name" value="zf-C3HC4_3"/>
    <property type="match status" value="1"/>
</dbReference>
<dbReference type="GO" id="GO:0005930">
    <property type="term" value="C:axoneme"/>
    <property type="evidence" value="ECO:0007669"/>
    <property type="project" value="UniProtKB-SubCell"/>
</dbReference>
<evidence type="ECO:0000256" key="3">
    <source>
        <dbReference type="ARBA" id="ARBA00022723"/>
    </source>
</evidence>
<dbReference type="Pfam" id="PF07714">
    <property type="entry name" value="PK_Tyr_Ser-Thr"/>
    <property type="match status" value="1"/>
</dbReference>
<evidence type="ECO:0000256" key="1">
    <source>
        <dbReference type="ARBA" id="ARBA00004430"/>
    </source>
</evidence>
<dbReference type="PANTHER" id="PTHR24416">
    <property type="entry name" value="TYROSINE-PROTEIN KINASE RECEPTOR"/>
    <property type="match status" value="1"/>
</dbReference>
<dbReference type="PROSITE" id="PS50011">
    <property type="entry name" value="PROTEIN_KINASE_DOM"/>
    <property type="match status" value="1"/>
</dbReference>
<protein>
    <submittedName>
        <fullName evidence="10">C-src tyrosine kinase</fullName>
    </submittedName>
</protein>
<dbReference type="PROSITE" id="PS50089">
    <property type="entry name" value="ZF_RING_2"/>
    <property type="match status" value="1"/>
</dbReference>
<dbReference type="SMART" id="SM00219">
    <property type="entry name" value="TyrKc"/>
    <property type="match status" value="1"/>
</dbReference>
<keyword evidence="5 7" id="KW-0863">Zinc-finger</keyword>
<dbReference type="PRINTS" id="PR00109">
    <property type="entry name" value="TYRKINASE"/>
</dbReference>
<dbReference type="InterPro" id="IPR001841">
    <property type="entry name" value="Znf_RING"/>
</dbReference>
<sequence>MGTDYHCSWVADFSYCPHCAEGLSYLSAVENKIGYSGALALSKVLQSNTALRELDLWGNKIGSSGAMAIAKALSQNTVLGKLDLRVNNIDSQAASALAKALERNKSLGELQLDGNKIGNHGAGAFANLLRNNATLEWLSLRGSNIGPQGAQDLALVLKGNSSLKGLYLGGNKIRDNGAMVLADALRFNIAIEEFDVSGNKIGSLGITALAEALRHNAVLKKLDLGENGIRDSGGEVLLKGLKENAVLQELCLNGNRITNDMERSVQAALAVPDYVIWRTQTQSPLPQKSASADSLNFREQIEVTANESHEHLREEATGSCAAIECIEAPQQIKPTAPAIEDSPSDCIRIRTEEIPYQDLHIQGSALGSGSSKTVYRARWHDQDVAVLTLRSGEANSEATVFERLGRHPRLTRFLGMSRDLEGHRVIITEFAAKGSLDKVLADLEEEGRAVSCLVLMQCAMQVCEAMEQMVEEGLIHRDLALRNVLVFSFDVAKPRAVRLKVTDYGLTREGNYYYGNEEAVPVRWMPPEALKKRRWSEKSDVWAFGVLLWELWSAADLPYAFVTSDREVARLVTGGERLDRPNGCPDNVFALMQRCWKDIPSQRPTFRELRAELLDLYAYELAGAKISEDVHQGVQPGSDCVICFDARACMVLVPCGHQCSCQKCVQILHKCPICRAAVSERLRVYQP</sequence>
<feature type="domain" description="RING-type" evidence="9">
    <location>
        <begin position="640"/>
        <end position="675"/>
    </location>
</feature>
<feature type="domain" description="Protein kinase" evidence="8">
    <location>
        <begin position="360"/>
        <end position="614"/>
    </location>
</feature>
<evidence type="ECO:0000259" key="9">
    <source>
        <dbReference type="PROSITE" id="PS50089"/>
    </source>
</evidence>
<reference evidence="10" key="1">
    <citation type="submission" date="2014-05" db="EMBL/GenBank/DDBJ databases">
        <title>The transcriptome of the halophilic microalga Tetraselmis sp. GSL018 isolated from the Great Salt Lake, Utah.</title>
        <authorList>
            <person name="Jinkerson R.E."/>
            <person name="D'Adamo S."/>
            <person name="Posewitz M.C."/>
        </authorList>
    </citation>
    <scope>NUCLEOTIDE SEQUENCE</scope>
    <source>
        <strain evidence="10">GSL018</strain>
    </source>
</reference>
<dbReference type="GO" id="GO:0005886">
    <property type="term" value="C:plasma membrane"/>
    <property type="evidence" value="ECO:0007669"/>
    <property type="project" value="TreeGrafter"/>
</dbReference>
<dbReference type="InterPro" id="IPR050122">
    <property type="entry name" value="RTK"/>
</dbReference>
<dbReference type="Pfam" id="PF13516">
    <property type="entry name" value="LRR_6"/>
    <property type="match status" value="6"/>
</dbReference>
<dbReference type="PANTHER" id="PTHR24416:SF631">
    <property type="entry name" value="SERINE_THREONINE_TYROSINE KINASE 1"/>
    <property type="match status" value="1"/>
</dbReference>
<evidence type="ECO:0000256" key="6">
    <source>
        <dbReference type="ARBA" id="ARBA00022833"/>
    </source>
</evidence>
<comment type="subcellular location">
    <subcellularLocation>
        <location evidence="1">Cytoplasm</location>
        <location evidence="1">Cytoskeleton</location>
        <location evidence="1">Cilium axoneme</location>
    </subcellularLocation>
</comment>
<dbReference type="PROSITE" id="PS00109">
    <property type="entry name" value="PROTEIN_KINASE_TYR"/>
    <property type="match status" value="1"/>
</dbReference>
<dbReference type="EMBL" id="GBEZ01012461">
    <property type="protein sequence ID" value="JAC73426.1"/>
    <property type="molecule type" value="Transcribed_RNA"/>
</dbReference>
<dbReference type="InterPro" id="IPR000719">
    <property type="entry name" value="Prot_kinase_dom"/>
</dbReference>
<accession>A0A061RS86</accession>
<dbReference type="InterPro" id="IPR020635">
    <property type="entry name" value="Tyr_kinase_cat_dom"/>
</dbReference>
<gene>
    <name evidence="10" type="primary">CSK</name>
    <name evidence="10" type="ORF">TSPGSL018_28892</name>
</gene>
<dbReference type="InterPro" id="IPR013083">
    <property type="entry name" value="Znf_RING/FYVE/PHD"/>
</dbReference>
<organism evidence="10">
    <name type="scientific">Tetraselmis sp. GSL018</name>
    <dbReference type="NCBI Taxonomy" id="582737"/>
    <lineage>
        <taxon>Eukaryota</taxon>
        <taxon>Viridiplantae</taxon>
        <taxon>Chlorophyta</taxon>
        <taxon>core chlorophytes</taxon>
        <taxon>Chlorodendrophyceae</taxon>
        <taxon>Chlorodendrales</taxon>
        <taxon>Chlorodendraceae</taxon>
        <taxon>Tetraselmis</taxon>
    </lineage>
</organism>
<dbReference type="GO" id="GO:0007169">
    <property type="term" value="P:cell surface receptor protein tyrosine kinase signaling pathway"/>
    <property type="evidence" value="ECO:0007669"/>
    <property type="project" value="TreeGrafter"/>
</dbReference>
<dbReference type="InterPro" id="IPR032675">
    <property type="entry name" value="LRR_dom_sf"/>
</dbReference>
<keyword evidence="3" id="KW-0479">Metal-binding</keyword>
<dbReference type="SUPFAM" id="SSF52047">
    <property type="entry name" value="RNI-like"/>
    <property type="match status" value="1"/>
</dbReference>
<dbReference type="FunFam" id="1.10.1170.10:FF:000002">
    <property type="entry name" value="Baculoviral IAP repeat containing 7"/>
    <property type="match status" value="1"/>
</dbReference>
<dbReference type="Gene3D" id="3.30.40.10">
    <property type="entry name" value="Zinc/RING finger domain, C3HC4 (zinc finger)"/>
    <property type="match status" value="1"/>
</dbReference>
<dbReference type="SUPFAM" id="SSF56112">
    <property type="entry name" value="Protein kinase-like (PK-like)"/>
    <property type="match status" value="1"/>
</dbReference>
<evidence type="ECO:0000256" key="4">
    <source>
        <dbReference type="ARBA" id="ARBA00022737"/>
    </source>
</evidence>
<name>A0A061RS86_9CHLO</name>
<dbReference type="Gene3D" id="3.80.10.10">
    <property type="entry name" value="Ribonuclease Inhibitor"/>
    <property type="match status" value="2"/>
</dbReference>
<dbReference type="SMART" id="SM00368">
    <property type="entry name" value="LRR_RI"/>
    <property type="match status" value="9"/>
</dbReference>
<keyword evidence="10" id="KW-0808">Transferase</keyword>
<evidence type="ECO:0000256" key="5">
    <source>
        <dbReference type="ARBA" id="ARBA00022771"/>
    </source>
</evidence>
<dbReference type="AlphaFoldDB" id="A0A061RS86"/>
<proteinExistence type="predicted"/>
<dbReference type="SUPFAM" id="SSF57850">
    <property type="entry name" value="RING/U-box"/>
    <property type="match status" value="1"/>
</dbReference>